<feature type="signal peptide" evidence="2">
    <location>
        <begin position="1"/>
        <end position="24"/>
    </location>
</feature>
<dbReference type="InterPro" id="IPR014867">
    <property type="entry name" value="Spore_coat_CotH_CotH2/3/7"/>
</dbReference>
<keyword evidence="2" id="KW-0732">Signal</keyword>
<accession>C0EIP2</accession>
<dbReference type="Gene3D" id="1.20.1270.70">
    <property type="entry name" value="Designed single chain three-helix bundle"/>
    <property type="match status" value="1"/>
</dbReference>
<feature type="domain" description="Bacterial Ig-like" evidence="3">
    <location>
        <begin position="1149"/>
        <end position="1202"/>
    </location>
</feature>
<comment type="caution">
    <text evidence="4">The sequence shown here is derived from an EMBL/GenBank/DDBJ whole genome shotgun (WGS) entry which is preliminary data.</text>
</comment>
<dbReference type="STRING" id="537013.CLOSTMETH_03737"/>
<gene>
    <name evidence="4" type="ORF">CLOSTMETH_03737</name>
</gene>
<keyword evidence="5" id="KW-1185">Reference proteome</keyword>
<protein>
    <submittedName>
        <fullName evidence="4">LPXTG-motif cell wall anchor domain protein</fullName>
    </submittedName>
</protein>
<dbReference type="eggNOG" id="COG1705">
    <property type="taxonomic scope" value="Bacteria"/>
</dbReference>
<evidence type="ECO:0000256" key="1">
    <source>
        <dbReference type="SAM" id="Phobius"/>
    </source>
</evidence>
<sequence>MKNKQIRKLLSVLLAATMAASATATVWGANSAPQNALPAATDVAAASTMDKHGVTTDLVVKADNNTGIGYDIDGYRVDKNGVRYIYLFLSSKADMSAVNVTFSDGSTDTLDLTSPIDCNFDSGKYRIVAMQSDLPTLYLNIDESKGTIDAMNSDPNHDTKCKAEMLLDVPDKLVEQNGWESSYVSSDVTVKGRGNTTWGLPKKPYQIKLDSKQDILGMGKNKTWVLLANYGDRSLIRNKIAYDLANDLGMDYSPQSQFVDVFMNGQYLGNYQLSEKTEVGTNRVEINDLEDDTSGEITGGYLLEYDRLAYSEATWITGSQTHMPITVKSPEFATPEQKAYIQEYVNDMENAIFGENGFNDKGKHYTEYIDAASFDKLYWVNEIVKNGDYSYGSTYMYKDKDKSPEEPSLMYGGPVWDFDIAMANAVANAGATTPDRQQNLASPEGWWLRTTADGIASELFMHQDYRELNKEMYETTVRPLLQALPQKAEEYAAQIRSSADMNFVRWDVLEHGHQWATPNTATTYDGEVAFVKDYLQKRANWIDWAMGDEHFLDGEGTQENPYLIRTEEDLTLLSSSFKEGSPYAGAYFKQTNDIDLENQEWSPIGTFSKPFTGVYDGGGYSIQNLKITSINSTSEAAGFFGVIKNATVQNLRVESGTVNVTAQDAAAVVGRMSDSKVLNCSNSASVTNNASSGHQMTGGVVGHAVSPTTNSIVNCYNTGTISAPNAVGGASCRGVGGVAGHISGTTPLVNCYNTGKVTAAFGLNGYIGGVVGEQSSTASEVKDCYWVTDGENGIAQGKGAQQSSASGEGTKYSATGMTAAQMAEESFVQTLNNGREAAATAAGVDLFQISPWSFGDGSPVLTPEQDVPAITVVGLLETLNVDNGTEFSALPLPTTVQVSLSNNKTMDVPVTWAEGNYDSATQGSYTLTGTIEESDLYTNPQNLTASITVNVSAPALPSLVSITSPAPKTVEYGTVYDALGLPAGVMITLSNGKSTVHNVNWTGHYDGNTPGTYTLTGVLEAIGTFTNPQNLTASVTITVKEKPVEIPTVTSVETLEPITVEYGTPFDSLDLPVGVTVGLSDGTTGLATVKWSGDYDGNAPGTYTLTGTLDEVQQFTNPQGLVASVSVTVKEQVVETPSIESVGTLTAKTVAFGTPFDALSLPSTVAVVLSNQETVQANVIWSAEGYLADQAGSYTLTGMIADSDQFTNPNNLTASVRVTVLAETQPTDVNKSVLKTVLDYAQAAMAGEEYVGAITSVQKSFAAAYDHALAVYDNSDATQSEIDAAWIALMSEIHKLGFQRGDEAQLETLVAQALGLDLSQYVAAGQPEFTAALTAAQELLATGDAMQDEIDAAVDALLDAMLNLRYKADKALLGQTLSQAYSINLSEFTPLSVEAFNSAKQAAEEVYQDASLSVEDQAKVDAAQRALAAAVSGLIPVSGDPAAAAKASSPKTGEAGMGLATAALLAGSSFVLMNRKKRRK</sequence>
<dbReference type="Gene3D" id="2.160.20.110">
    <property type="match status" value="1"/>
</dbReference>
<reference evidence="4 5" key="1">
    <citation type="submission" date="2009-01" db="EMBL/GenBank/DDBJ databases">
        <authorList>
            <person name="Fulton L."/>
            <person name="Clifton S."/>
            <person name="Fulton B."/>
            <person name="Xu J."/>
            <person name="Minx P."/>
            <person name="Pepin K.H."/>
            <person name="Johnson M."/>
            <person name="Bhonagiri V."/>
            <person name="Nash W.E."/>
            <person name="Mardis E.R."/>
            <person name="Wilson R.K."/>
        </authorList>
    </citation>
    <scope>NUCLEOTIDE SEQUENCE [LARGE SCALE GENOMIC DNA]</scope>
    <source>
        <strain evidence="4 5">DSM 5476</strain>
    </source>
</reference>
<feature type="chain" id="PRO_5038804971" evidence="2">
    <location>
        <begin position="25"/>
        <end position="1480"/>
    </location>
</feature>
<keyword evidence="1" id="KW-1133">Transmembrane helix</keyword>
<dbReference type="eggNOG" id="COG5492">
    <property type="taxonomic scope" value="Bacteria"/>
</dbReference>
<dbReference type="Gene3D" id="1.20.1270.90">
    <property type="entry name" value="AF1782-like"/>
    <property type="match status" value="2"/>
</dbReference>
<dbReference type="InterPro" id="IPR011081">
    <property type="entry name" value="Big_4"/>
</dbReference>
<proteinExistence type="predicted"/>
<dbReference type="Pfam" id="PF07532">
    <property type="entry name" value="Big_4"/>
    <property type="match status" value="4"/>
</dbReference>
<name>C0EIP2_9FIRM</name>
<dbReference type="EMBL" id="ACEC01000128">
    <property type="protein sequence ID" value="EEG28688.1"/>
    <property type="molecule type" value="Genomic_DNA"/>
</dbReference>
<evidence type="ECO:0000259" key="3">
    <source>
        <dbReference type="Pfam" id="PF07532"/>
    </source>
</evidence>
<dbReference type="HOGENOM" id="CLU_249671_0_0_9"/>
<feature type="domain" description="Bacterial Ig-like" evidence="3">
    <location>
        <begin position="970"/>
        <end position="1020"/>
    </location>
</feature>
<organism evidence="4 5">
    <name type="scientific">[Clostridium] methylpentosum DSM 5476</name>
    <dbReference type="NCBI Taxonomy" id="537013"/>
    <lineage>
        <taxon>Bacteria</taxon>
        <taxon>Bacillati</taxon>
        <taxon>Bacillota</taxon>
        <taxon>Clostridia</taxon>
        <taxon>Eubacteriales</taxon>
        <taxon>Oscillospiraceae</taxon>
        <taxon>Oscillospiraceae incertae sedis</taxon>
    </lineage>
</organism>
<dbReference type="Proteomes" id="UP000003340">
    <property type="component" value="Unassembled WGS sequence"/>
</dbReference>
<evidence type="ECO:0000313" key="4">
    <source>
        <dbReference type="EMBL" id="EEG28688.1"/>
    </source>
</evidence>
<dbReference type="eggNOG" id="COG1538">
    <property type="taxonomic scope" value="Bacteria"/>
</dbReference>
<dbReference type="Pfam" id="PF07554">
    <property type="entry name" value="FIVAR"/>
    <property type="match status" value="3"/>
</dbReference>
<keyword evidence="1" id="KW-0472">Membrane</keyword>
<evidence type="ECO:0000313" key="5">
    <source>
        <dbReference type="Proteomes" id="UP000003340"/>
    </source>
</evidence>
<dbReference type="Pfam" id="PF08757">
    <property type="entry name" value="CotH"/>
    <property type="match status" value="1"/>
</dbReference>
<reference evidence="4 5" key="2">
    <citation type="submission" date="2009-02" db="EMBL/GenBank/DDBJ databases">
        <title>Draft genome sequence of Clostridium methylpentosum (DSM 5476).</title>
        <authorList>
            <person name="Sudarsanam P."/>
            <person name="Ley R."/>
            <person name="Guruge J."/>
            <person name="Turnbaugh P.J."/>
            <person name="Mahowald M."/>
            <person name="Liep D."/>
            <person name="Gordon J."/>
        </authorList>
    </citation>
    <scope>NUCLEOTIDE SEQUENCE [LARGE SCALE GENOMIC DNA]</scope>
    <source>
        <strain evidence="4 5">DSM 5476</strain>
    </source>
</reference>
<keyword evidence="1" id="KW-0812">Transmembrane</keyword>
<feature type="domain" description="Bacterial Ig-like" evidence="3">
    <location>
        <begin position="884"/>
        <end position="932"/>
    </location>
</feature>
<feature type="transmembrane region" description="Helical" evidence="1">
    <location>
        <begin position="1455"/>
        <end position="1473"/>
    </location>
</feature>
<feature type="domain" description="Bacterial Ig-like" evidence="3">
    <location>
        <begin position="1066"/>
        <end position="1110"/>
    </location>
</feature>
<evidence type="ECO:0000256" key="2">
    <source>
        <dbReference type="SAM" id="SignalP"/>
    </source>
</evidence>